<evidence type="ECO:0008006" key="3">
    <source>
        <dbReference type="Google" id="ProtNLM"/>
    </source>
</evidence>
<accession>A0A1H5FM21</accession>
<dbReference type="InterPro" id="IPR014729">
    <property type="entry name" value="Rossmann-like_a/b/a_fold"/>
</dbReference>
<name>A0A1H5FM21_9MICO</name>
<evidence type="ECO:0000313" key="1">
    <source>
        <dbReference type="EMBL" id="SEE04485.1"/>
    </source>
</evidence>
<organism evidence="1 2">
    <name type="scientific">Ruania alba</name>
    <dbReference type="NCBI Taxonomy" id="648782"/>
    <lineage>
        <taxon>Bacteria</taxon>
        <taxon>Bacillati</taxon>
        <taxon>Actinomycetota</taxon>
        <taxon>Actinomycetes</taxon>
        <taxon>Micrococcales</taxon>
        <taxon>Ruaniaceae</taxon>
        <taxon>Ruania</taxon>
    </lineage>
</organism>
<dbReference type="AlphaFoldDB" id="A0A1H5FM21"/>
<dbReference type="Proteomes" id="UP000199220">
    <property type="component" value="Unassembled WGS sequence"/>
</dbReference>
<dbReference type="Gene3D" id="3.40.50.620">
    <property type="entry name" value="HUPs"/>
    <property type="match status" value="1"/>
</dbReference>
<dbReference type="SUPFAM" id="SSF52402">
    <property type="entry name" value="Adenine nucleotide alpha hydrolases-like"/>
    <property type="match status" value="1"/>
</dbReference>
<keyword evidence="2" id="KW-1185">Reference proteome</keyword>
<evidence type="ECO:0000313" key="2">
    <source>
        <dbReference type="Proteomes" id="UP000199220"/>
    </source>
</evidence>
<gene>
    <name evidence="1" type="ORF">SAMN04488554_1383</name>
</gene>
<dbReference type="STRING" id="648782.SAMN04488554_1383"/>
<reference evidence="2" key="1">
    <citation type="submission" date="2016-10" db="EMBL/GenBank/DDBJ databases">
        <authorList>
            <person name="Varghese N."/>
            <person name="Submissions S."/>
        </authorList>
    </citation>
    <scope>NUCLEOTIDE SEQUENCE [LARGE SCALE GENOMIC DNA]</scope>
    <source>
        <strain evidence="2">DSM 21368</strain>
    </source>
</reference>
<dbReference type="EMBL" id="FNTX01000001">
    <property type="protein sequence ID" value="SEE04485.1"/>
    <property type="molecule type" value="Genomic_DNA"/>
</dbReference>
<protein>
    <recommendedName>
        <fullName evidence="3">Universal stress protein family protein</fullName>
    </recommendedName>
</protein>
<sequence>MAFTGLTSAVGTYARAMAVIIVLSEEALRESDVAAIVNLHAERDTRFHVLVPEDTERSLVTDFIDHLSLGELREAWHELTHRPSPEETRMAADEALATSLRRFADADVTADGAVIADDPIPVLRQAVNSLSADQLVVVTRPHAVDDTFHRDWASRARDDLGLPVLHLYSGTNRLG</sequence>
<proteinExistence type="predicted"/>